<evidence type="ECO:0000256" key="3">
    <source>
        <dbReference type="ARBA" id="ARBA00022578"/>
    </source>
</evidence>
<evidence type="ECO:0000313" key="7">
    <source>
        <dbReference type="Proteomes" id="UP000694001"/>
    </source>
</evidence>
<keyword evidence="4" id="KW-0238">DNA-binding</keyword>
<keyword evidence="7" id="KW-1185">Reference proteome</keyword>
<dbReference type="GO" id="GO:0003677">
    <property type="term" value="F:DNA binding"/>
    <property type="evidence" value="ECO:0007669"/>
    <property type="project" value="UniProtKB-KW"/>
</dbReference>
<evidence type="ECO:0000256" key="4">
    <source>
        <dbReference type="ARBA" id="ARBA00023125"/>
    </source>
</evidence>
<dbReference type="InterPro" id="IPR001207">
    <property type="entry name" value="Transposase_mutator"/>
</dbReference>
<evidence type="ECO:0000256" key="2">
    <source>
        <dbReference type="ARBA" id="ARBA00010961"/>
    </source>
</evidence>
<dbReference type="Proteomes" id="UP000694001">
    <property type="component" value="Chromosome"/>
</dbReference>
<gene>
    <name evidence="6" type="ORF">KO353_14435</name>
</gene>
<comment type="similarity">
    <text evidence="2">Belongs to the transposase mutator family.</text>
</comment>
<dbReference type="GO" id="GO:0006313">
    <property type="term" value="P:DNA transposition"/>
    <property type="evidence" value="ECO:0007669"/>
    <property type="project" value="InterPro"/>
</dbReference>
<keyword evidence="3" id="KW-0815">Transposition</keyword>
<dbReference type="GO" id="GO:0004803">
    <property type="term" value="F:transposase activity"/>
    <property type="evidence" value="ECO:0007669"/>
    <property type="project" value="InterPro"/>
</dbReference>
<evidence type="ECO:0000313" key="6">
    <source>
        <dbReference type="EMBL" id="QXM26363.1"/>
    </source>
</evidence>
<evidence type="ECO:0000256" key="5">
    <source>
        <dbReference type="ARBA" id="ARBA00023172"/>
    </source>
</evidence>
<proteinExistence type="inferred from homology"/>
<protein>
    <submittedName>
        <fullName evidence="6">Transposase</fullName>
    </submittedName>
</protein>
<sequence length="83" mass="8995">MPIGRLNREIKRRTEVVGISPNEATFVRPVGGKLLEQCDAWATKRSRDITPEAISTVSEAAAARLLSRAGLGWRPSSPTIIAP</sequence>
<keyword evidence="5" id="KW-0233">DNA recombination</keyword>
<accession>A0A975YLA1</accession>
<organism evidence="6 7">
    <name type="scientific">Elioraea tepida</name>
    <dbReference type="NCBI Taxonomy" id="2843330"/>
    <lineage>
        <taxon>Bacteria</taxon>
        <taxon>Pseudomonadati</taxon>
        <taxon>Pseudomonadota</taxon>
        <taxon>Alphaproteobacteria</taxon>
        <taxon>Acetobacterales</taxon>
        <taxon>Elioraeaceae</taxon>
        <taxon>Elioraea</taxon>
    </lineage>
</organism>
<name>A0A975YLA1_9PROT</name>
<reference evidence="6" key="1">
    <citation type="submission" date="2021-06" db="EMBL/GenBank/DDBJ databases">
        <title>Elioraea tepida, sp. nov., a moderately thermophilic aerobic anoxygenic phototrophic bacterium isolated from an alkaline siliceous hot spring mat community in Yellowstone National Park, WY, USA.</title>
        <authorList>
            <person name="Saini M.K."/>
            <person name="Yoshida S."/>
            <person name="Sebastian A."/>
            <person name="Hirose S."/>
            <person name="Hara E."/>
            <person name="Tamaki H."/>
            <person name="Soulier N.T."/>
            <person name="Albert I."/>
            <person name="Hanada S."/>
            <person name="Bryant D.A."/>
            <person name="Tank M."/>
        </authorList>
    </citation>
    <scope>NUCLEOTIDE SEQUENCE</scope>
    <source>
        <strain evidence="6">MS-P2</strain>
    </source>
</reference>
<dbReference type="EMBL" id="CP076448">
    <property type="protein sequence ID" value="QXM26363.1"/>
    <property type="molecule type" value="Genomic_DNA"/>
</dbReference>
<dbReference type="KEGG" id="elio:KO353_14435"/>
<dbReference type="Pfam" id="PF00872">
    <property type="entry name" value="Transposase_mut"/>
    <property type="match status" value="1"/>
</dbReference>
<evidence type="ECO:0000256" key="1">
    <source>
        <dbReference type="ARBA" id="ARBA00002190"/>
    </source>
</evidence>
<comment type="function">
    <text evidence="1">Required for the transposition of the insertion element.</text>
</comment>
<dbReference type="AlphaFoldDB" id="A0A975YLA1"/>